<feature type="chain" id="PRO_5031008510" evidence="1">
    <location>
        <begin position="18"/>
        <end position="713"/>
    </location>
</feature>
<feature type="signal peptide" evidence="1">
    <location>
        <begin position="1"/>
        <end position="17"/>
    </location>
</feature>
<name>A0A7R8UK97_HERIL</name>
<gene>
    <name evidence="2" type="ORF">HERILL_LOCUS5458</name>
</gene>
<keyword evidence="3" id="KW-1185">Reference proteome</keyword>
<protein>
    <submittedName>
        <fullName evidence="2">Uncharacterized protein</fullName>
    </submittedName>
</protein>
<sequence length="713" mass="81600">MEVTIFINLAVLQLAFCYITDKETSIQLPTEKADTRLLREVIKQIVAQNNFRTMYVYRNMTSDFPNDLIQHIRLPYMLVSKHKQREPFAAVKFPDNFLTIIFTDRCSYILPLILDGINSMQLVNRSKVLVVLSENPGERLKELFRNLWKSAVLNVIVICVGRNRGIFTYNPYNKQYLIEIKPEQKVIYYPDKCRNMYGAKQRLMFFKITPDAVKVRWKGDWIWLGSAVEETPVLMGYINATAVIEIKENITFGVELFVNKTYSYVTGGASLGLIEGKQDIASQREFLSPSLLFEYTQPPGLTVKVFLIPKAKPIPFYLTFLSESKKAVGYGVVFSLLITSITLKVFSTISGYKLNFLDLVFNMFATFMAQIGLNVRMSSSMQTVSGTWLLFSIVVMTCISGELLRTFIVTTYEKEIDDPTMALQVPYWNFYTFDGYVDFLITKIYVYKNSTPDFGVNVLLQNAQIPCVLVSKYMKKEPFATIKFEDNFITIAFSDTYASIVPIILEGINSMQLVSRSKVLVVLNEKPDERLKETFQNLWKSSVFNIVVLCIGHGNSLRLQPDHKIIYYPDKCHMYGAKQRTMLFKLRPDAVKVGWKEDWIWVGFIVEKIPVLMANANETPLIEINENVTFGVELFVNKSYSYVTGGATLGVIGGKVDIASERESVFPSLLFDYIQPTELTAKILLIPKARPIPFYLTYLLPPKRKSRMGLFSL</sequence>
<evidence type="ECO:0000256" key="1">
    <source>
        <dbReference type="SAM" id="SignalP"/>
    </source>
</evidence>
<proteinExistence type="predicted"/>
<dbReference type="InParanoid" id="A0A7R8UK97"/>
<evidence type="ECO:0000313" key="2">
    <source>
        <dbReference type="EMBL" id="CAD7082423.1"/>
    </source>
</evidence>
<dbReference type="Proteomes" id="UP000594454">
    <property type="component" value="Chromosome 2"/>
</dbReference>
<dbReference type="AlphaFoldDB" id="A0A7R8UK97"/>
<dbReference type="OrthoDB" id="6353409at2759"/>
<organism evidence="2 3">
    <name type="scientific">Hermetia illucens</name>
    <name type="common">Black soldier fly</name>
    <dbReference type="NCBI Taxonomy" id="343691"/>
    <lineage>
        <taxon>Eukaryota</taxon>
        <taxon>Metazoa</taxon>
        <taxon>Ecdysozoa</taxon>
        <taxon>Arthropoda</taxon>
        <taxon>Hexapoda</taxon>
        <taxon>Insecta</taxon>
        <taxon>Pterygota</taxon>
        <taxon>Neoptera</taxon>
        <taxon>Endopterygota</taxon>
        <taxon>Diptera</taxon>
        <taxon>Brachycera</taxon>
        <taxon>Stratiomyomorpha</taxon>
        <taxon>Stratiomyidae</taxon>
        <taxon>Hermetiinae</taxon>
        <taxon>Hermetia</taxon>
    </lineage>
</organism>
<evidence type="ECO:0000313" key="3">
    <source>
        <dbReference type="Proteomes" id="UP000594454"/>
    </source>
</evidence>
<keyword evidence="1" id="KW-0732">Signal</keyword>
<dbReference type="EMBL" id="LR899010">
    <property type="protein sequence ID" value="CAD7082423.1"/>
    <property type="molecule type" value="Genomic_DNA"/>
</dbReference>
<accession>A0A7R8UK97</accession>
<reference evidence="2 3" key="1">
    <citation type="submission" date="2020-11" db="EMBL/GenBank/DDBJ databases">
        <authorList>
            <person name="Wallbank WR R."/>
            <person name="Pardo Diaz C."/>
            <person name="Kozak K."/>
            <person name="Martin S."/>
            <person name="Jiggins C."/>
            <person name="Moest M."/>
            <person name="Warren A I."/>
            <person name="Generalovic N T."/>
            <person name="Byers J.R.P. K."/>
            <person name="Montejo-Kovacevich G."/>
            <person name="Yen C E."/>
        </authorList>
    </citation>
    <scope>NUCLEOTIDE SEQUENCE [LARGE SCALE GENOMIC DNA]</scope>
</reference>